<reference evidence="3" key="1">
    <citation type="submission" date="2022-11" db="EMBL/GenBank/DDBJ databases">
        <title>Description of Microcella daejonensis nov. sp, isolated from riverside soil.</title>
        <authorList>
            <person name="Molina K.M."/>
            <person name="Kim S.B."/>
        </authorList>
    </citation>
    <scope>NUCLEOTIDE SEQUENCE</scope>
    <source>
        <strain evidence="3">MMS21-STM12</strain>
    </source>
</reference>
<feature type="transmembrane region" description="Helical" evidence="1">
    <location>
        <begin position="12"/>
        <end position="29"/>
    </location>
</feature>
<feature type="transmembrane region" description="Helical" evidence="1">
    <location>
        <begin position="201"/>
        <end position="234"/>
    </location>
</feature>
<dbReference type="KEGG" id="mdb:OVN18_08175"/>
<keyword evidence="3" id="KW-0645">Protease</keyword>
<feature type="transmembrane region" description="Helical" evidence="1">
    <location>
        <begin position="98"/>
        <end position="120"/>
    </location>
</feature>
<name>A0A9E8MJ74_9MICO</name>
<accession>A0A9E8MJ74</accession>
<organism evidence="3 4">
    <name type="scientific">Microcella daejeonensis</name>
    <dbReference type="NCBI Taxonomy" id="2994971"/>
    <lineage>
        <taxon>Bacteria</taxon>
        <taxon>Bacillati</taxon>
        <taxon>Actinomycetota</taxon>
        <taxon>Actinomycetes</taxon>
        <taxon>Micrococcales</taxon>
        <taxon>Microbacteriaceae</taxon>
        <taxon>Microcella</taxon>
    </lineage>
</organism>
<dbReference type="GO" id="GO:0080120">
    <property type="term" value="P:CAAX-box protein maturation"/>
    <property type="evidence" value="ECO:0007669"/>
    <property type="project" value="UniProtKB-ARBA"/>
</dbReference>
<feature type="transmembrane region" description="Helical" evidence="1">
    <location>
        <begin position="60"/>
        <end position="78"/>
    </location>
</feature>
<feature type="domain" description="CAAX prenyl protease 2/Lysostaphin resistance protein A-like" evidence="2">
    <location>
        <begin position="148"/>
        <end position="236"/>
    </location>
</feature>
<dbReference type="RefSeq" id="WP_267780222.1">
    <property type="nucleotide sequence ID" value="NZ_CP113089.1"/>
</dbReference>
<proteinExistence type="predicted"/>
<keyword evidence="4" id="KW-1185">Reference proteome</keyword>
<evidence type="ECO:0000313" key="3">
    <source>
        <dbReference type="EMBL" id="WAB80549.1"/>
    </source>
</evidence>
<evidence type="ECO:0000259" key="2">
    <source>
        <dbReference type="Pfam" id="PF02517"/>
    </source>
</evidence>
<protein>
    <submittedName>
        <fullName evidence="3">CPBP family intramembrane metalloprotease</fullName>
    </submittedName>
</protein>
<dbReference type="AlphaFoldDB" id="A0A9E8MJ74"/>
<dbReference type="GO" id="GO:0004175">
    <property type="term" value="F:endopeptidase activity"/>
    <property type="evidence" value="ECO:0007669"/>
    <property type="project" value="UniProtKB-ARBA"/>
</dbReference>
<dbReference type="Pfam" id="PF02517">
    <property type="entry name" value="Rce1-like"/>
    <property type="match status" value="1"/>
</dbReference>
<dbReference type="GO" id="GO:0008237">
    <property type="term" value="F:metallopeptidase activity"/>
    <property type="evidence" value="ECO:0007669"/>
    <property type="project" value="UniProtKB-KW"/>
</dbReference>
<keyword evidence="3" id="KW-0482">Metalloprotease</keyword>
<evidence type="ECO:0000256" key="1">
    <source>
        <dbReference type="SAM" id="Phobius"/>
    </source>
</evidence>
<keyword evidence="1" id="KW-0812">Transmembrane</keyword>
<keyword evidence="1" id="KW-1133">Transmembrane helix</keyword>
<dbReference type="InterPro" id="IPR003675">
    <property type="entry name" value="Rce1/LyrA-like_dom"/>
</dbReference>
<dbReference type="EMBL" id="CP113089">
    <property type="protein sequence ID" value="WAB80549.1"/>
    <property type="molecule type" value="Genomic_DNA"/>
</dbReference>
<keyword evidence="1" id="KW-0472">Membrane</keyword>
<evidence type="ECO:0000313" key="4">
    <source>
        <dbReference type="Proteomes" id="UP001164706"/>
    </source>
</evidence>
<keyword evidence="3" id="KW-0378">Hydrolase</keyword>
<dbReference type="Proteomes" id="UP001164706">
    <property type="component" value="Chromosome"/>
</dbReference>
<feature type="transmembrane region" description="Helical" evidence="1">
    <location>
        <begin position="173"/>
        <end position="195"/>
    </location>
</feature>
<gene>
    <name evidence="3" type="ORF">OVN18_08175</name>
</gene>
<sequence length="282" mass="29669">MLPDLDWPARLAALALALGVVALHGWRAASKDRREYRRFRRYRSTARRQAAMRRWLRESFVLLGGSAVVLIALVHPVVEPLLRAAQALPGVTAVRDALGSGLGLGLLAGAVLGTAVATAAGIRSARREGGVVMIGDIAALLPRNRPELVIGVGLSVNAGVVEELLFRLAMPALLVLVTGEPLSALLLSALLFGLLHAYQGWAGMAGATAIGLVLTVVYVLSGSILLVIALHVLLDLRTLVLIPAAVYGVHRVPGSVRMPPVLRPLAIDRTSDEAVTGSATEQ</sequence>